<dbReference type="GO" id="GO:0005739">
    <property type="term" value="C:mitochondrion"/>
    <property type="evidence" value="ECO:0007669"/>
    <property type="project" value="TreeGrafter"/>
</dbReference>
<gene>
    <name evidence="2" type="ORF">HBR001_LOCUS2925</name>
</gene>
<evidence type="ECO:0000259" key="1">
    <source>
        <dbReference type="Pfam" id="PF01575"/>
    </source>
</evidence>
<protein>
    <recommendedName>
        <fullName evidence="1">MaoC-like domain-containing protein</fullName>
    </recommendedName>
</protein>
<dbReference type="InterPro" id="IPR029069">
    <property type="entry name" value="HotDog_dom_sf"/>
</dbReference>
<organism evidence="2 3">
    <name type="scientific">Hyaloperonospora brassicae</name>
    <name type="common">Brassica downy mildew</name>
    <name type="synonym">Peronospora brassicae</name>
    <dbReference type="NCBI Taxonomy" id="162125"/>
    <lineage>
        <taxon>Eukaryota</taxon>
        <taxon>Sar</taxon>
        <taxon>Stramenopiles</taxon>
        <taxon>Oomycota</taxon>
        <taxon>Peronosporomycetes</taxon>
        <taxon>Peronosporales</taxon>
        <taxon>Peronosporaceae</taxon>
        <taxon>Hyaloperonospora</taxon>
    </lineage>
</organism>
<dbReference type="Pfam" id="PF01575">
    <property type="entry name" value="MaoC_dehydratas"/>
    <property type="match status" value="1"/>
</dbReference>
<feature type="domain" description="MaoC-like" evidence="1">
    <location>
        <begin position="44"/>
        <end position="147"/>
    </location>
</feature>
<dbReference type="PANTHER" id="PTHR43437:SF3">
    <property type="entry name" value="HYDROXYACYL-THIOESTER DEHYDRATASE TYPE 2, MITOCHONDRIAL"/>
    <property type="match status" value="1"/>
</dbReference>
<proteinExistence type="predicted"/>
<reference evidence="2" key="1">
    <citation type="submission" date="2022-12" db="EMBL/GenBank/DDBJ databases">
        <authorList>
            <person name="Webb A."/>
        </authorList>
    </citation>
    <scope>NUCLEOTIDE SEQUENCE</scope>
    <source>
        <strain evidence="2">Hp1</strain>
    </source>
</reference>
<dbReference type="SUPFAM" id="SSF54637">
    <property type="entry name" value="Thioesterase/thiol ester dehydrase-isomerase"/>
    <property type="match status" value="1"/>
</dbReference>
<keyword evidence="3" id="KW-1185">Reference proteome</keyword>
<comment type="caution">
    <text evidence="2">The sequence shown here is derived from an EMBL/GenBank/DDBJ whole genome shotgun (WGS) entry which is preliminary data.</text>
</comment>
<dbReference type="Proteomes" id="UP001162031">
    <property type="component" value="Unassembled WGS sequence"/>
</dbReference>
<dbReference type="EMBL" id="CANTFL010000445">
    <property type="protein sequence ID" value="CAI5722661.1"/>
    <property type="molecule type" value="Genomic_DNA"/>
</dbReference>
<evidence type="ECO:0000313" key="3">
    <source>
        <dbReference type="Proteomes" id="UP001162031"/>
    </source>
</evidence>
<sequence length="174" mass="18642">MRLRRARSLPAASFSTLGSRSRFLVEGDLTKLAPGATPAVGVEAQLTHVFSLEDTRAFAQLSGDNNPLHVDAEFASAVAAASKPLVQGLLSASLFATIFGRTVPGAVYVQQHLSWRRPLLVDEQVTARIRVTKVNRRFVECETVCTKGSDDVVVLDGHATLLLPSVATRTSASD</sequence>
<accession>A0AAV0TJW0</accession>
<dbReference type="InterPro" id="IPR002539">
    <property type="entry name" value="MaoC-like_dom"/>
</dbReference>
<dbReference type="Gene3D" id="3.10.129.10">
    <property type="entry name" value="Hotdog Thioesterase"/>
    <property type="match status" value="1"/>
</dbReference>
<dbReference type="AlphaFoldDB" id="A0AAV0TJW0"/>
<dbReference type="PANTHER" id="PTHR43437">
    <property type="entry name" value="HYDROXYACYL-THIOESTER DEHYDRATASE TYPE 2, MITOCHONDRIAL-RELATED"/>
    <property type="match status" value="1"/>
</dbReference>
<dbReference type="InterPro" id="IPR050965">
    <property type="entry name" value="UPF0336/Enoyl-CoA_hydratase"/>
</dbReference>
<dbReference type="GO" id="GO:0019171">
    <property type="term" value="F:(3R)-hydroxyacyl-[acyl-carrier-protein] dehydratase activity"/>
    <property type="evidence" value="ECO:0007669"/>
    <property type="project" value="TreeGrafter"/>
</dbReference>
<evidence type="ECO:0000313" key="2">
    <source>
        <dbReference type="EMBL" id="CAI5722661.1"/>
    </source>
</evidence>
<name>A0AAV0TJW0_HYABA</name>
<dbReference type="GO" id="GO:0006633">
    <property type="term" value="P:fatty acid biosynthetic process"/>
    <property type="evidence" value="ECO:0007669"/>
    <property type="project" value="TreeGrafter"/>
</dbReference>